<keyword evidence="11" id="KW-1185">Reference proteome</keyword>
<dbReference type="Proteomes" id="UP000813385">
    <property type="component" value="Unassembled WGS sequence"/>
</dbReference>
<evidence type="ECO:0000313" key="11">
    <source>
        <dbReference type="Proteomes" id="UP000813385"/>
    </source>
</evidence>
<dbReference type="InterPro" id="IPR036236">
    <property type="entry name" value="Znf_C2H2_sf"/>
</dbReference>
<evidence type="ECO:0000256" key="8">
    <source>
        <dbReference type="SAM" id="MobiDB-lite"/>
    </source>
</evidence>
<dbReference type="GO" id="GO:0000785">
    <property type="term" value="C:chromatin"/>
    <property type="evidence" value="ECO:0007669"/>
    <property type="project" value="TreeGrafter"/>
</dbReference>
<feature type="compositionally biased region" description="Polar residues" evidence="8">
    <location>
        <begin position="56"/>
        <end position="77"/>
    </location>
</feature>
<evidence type="ECO:0000256" key="5">
    <source>
        <dbReference type="ARBA" id="ARBA00022833"/>
    </source>
</evidence>
<dbReference type="FunFam" id="3.30.160.60:FF:002343">
    <property type="entry name" value="Zinc finger protein 33A"/>
    <property type="match status" value="1"/>
</dbReference>
<dbReference type="OrthoDB" id="10018191at2759"/>
<sequence>MKVCTYCQKTFFKTEHLLRHERSHTGEKPYQCRTCGRRYARSDVLLRHAKVFHGQDQPSNSRRNTVSTIPDTQGSKNDGSDLPEDGSSRMSEDDIEHVNANGASPVQESIAVHLVQVVDNSPPTPPDPRIDTTELDALAAASMVQARQEGLTWSPNTAALQGAQSFVDPQLSVTPRGMGGSIPEFPTNPVFAGGNDETLPSSAIGGPFSAEGQNVDSIFDMYNNIFNSIDFTSFGVDGNFPASGMSTFGSSSERASSIPLERFAVVARLWPNNKSRTADDHTANLWTEVINFKGDNILTDTSISETSPTPSINKENEFQWGLDEDKRRDLILEFAPDLSSQSDNESAARFPPLRLLNLGLDVVFRQAHSLLPFIHQPTFCAKSAPNSVVLSLCLLGLLLLDSKQAGGLALSYLPGVTRKCCQQLGVTSFGRGSWVKLVAKLMSGTVLLLAWTICPARDHQHEMLTRMLYTQVISLANVSGIFAKPSFTMSIEEIYARLKTPSDPHALAAAQNDDGPWKAWARVESLKRLIASLITTDAWWSYSLGETPLLRADKIHFEHPSAPELFQASSARVWRRLTTGSFSTTMMQTQDGLLSETQNTSPVGIVGLLSIIWIRILEIRPYGKIPPAADSALSNEVFRVLAQEEAGKGIGRMLNDVYLTYARVLRFKNPNCIAMWHFLNLNLFADLETFDLAAGRNGADDAHEALQRIAAWSQTWQARRACLHAAGIHASMNRRRIKDGTMLHSELSIFSAALVLGLCVFMMASNRDEPGSPSNMSTDAEPYELLNDVDWPDLSGAMSATSLSPVFNAEEVQESPARRFVREGGVVSFSGVICDGGYNAAKMILLEYASLLEEVGKWDATGLCRILRIMSDSLLDIDDQMDTG</sequence>
<feature type="region of interest" description="Disordered" evidence="8">
    <location>
        <begin position="51"/>
        <end position="92"/>
    </location>
</feature>
<evidence type="ECO:0000256" key="4">
    <source>
        <dbReference type="ARBA" id="ARBA00022771"/>
    </source>
</evidence>
<dbReference type="GO" id="GO:0005634">
    <property type="term" value="C:nucleus"/>
    <property type="evidence" value="ECO:0007669"/>
    <property type="project" value="UniProtKB-SubCell"/>
</dbReference>
<dbReference type="InterPro" id="IPR013087">
    <property type="entry name" value="Znf_C2H2_type"/>
</dbReference>
<dbReference type="GO" id="GO:0008270">
    <property type="term" value="F:zinc ion binding"/>
    <property type="evidence" value="ECO:0007669"/>
    <property type="project" value="UniProtKB-KW"/>
</dbReference>
<keyword evidence="5" id="KW-0862">Zinc</keyword>
<dbReference type="GO" id="GO:0000978">
    <property type="term" value="F:RNA polymerase II cis-regulatory region sequence-specific DNA binding"/>
    <property type="evidence" value="ECO:0007669"/>
    <property type="project" value="InterPro"/>
</dbReference>
<dbReference type="GO" id="GO:0006351">
    <property type="term" value="P:DNA-templated transcription"/>
    <property type="evidence" value="ECO:0007669"/>
    <property type="project" value="InterPro"/>
</dbReference>
<gene>
    <name evidence="10" type="ORF">B0T11DRAFT_268858</name>
</gene>
<proteinExistence type="predicted"/>
<evidence type="ECO:0000256" key="1">
    <source>
        <dbReference type="ARBA" id="ARBA00004123"/>
    </source>
</evidence>
<dbReference type="EMBL" id="JAGPXD010000001">
    <property type="protein sequence ID" value="KAH7374599.1"/>
    <property type="molecule type" value="Genomic_DNA"/>
</dbReference>
<name>A0A8K0X7S8_9PEZI</name>
<dbReference type="SUPFAM" id="SSF57667">
    <property type="entry name" value="beta-beta-alpha zinc fingers"/>
    <property type="match status" value="1"/>
</dbReference>
<dbReference type="PROSITE" id="PS00028">
    <property type="entry name" value="ZINC_FINGER_C2H2_1"/>
    <property type="match status" value="2"/>
</dbReference>
<organism evidence="10 11">
    <name type="scientific">Plectosphaerella cucumerina</name>
    <dbReference type="NCBI Taxonomy" id="40658"/>
    <lineage>
        <taxon>Eukaryota</taxon>
        <taxon>Fungi</taxon>
        <taxon>Dikarya</taxon>
        <taxon>Ascomycota</taxon>
        <taxon>Pezizomycotina</taxon>
        <taxon>Sordariomycetes</taxon>
        <taxon>Hypocreomycetidae</taxon>
        <taxon>Glomerellales</taxon>
        <taxon>Plectosphaerellaceae</taxon>
        <taxon>Plectosphaerella</taxon>
    </lineage>
</organism>
<dbReference type="PANTHER" id="PTHR40626:SF7">
    <property type="entry name" value="TRANSCRIPTION FACTOR, PUTATIVE (AFU_ORTHOLOGUE AFUA_1G04110)-RELATED"/>
    <property type="match status" value="1"/>
</dbReference>
<dbReference type="Pfam" id="PF00096">
    <property type="entry name" value="zf-C2H2"/>
    <property type="match status" value="1"/>
</dbReference>
<keyword evidence="2" id="KW-0479">Metal-binding</keyword>
<evidence type="ECO:0000259" key="9">
    <source>
        <dbReference type="PROSITE" id="PS50157"/>
    </source>
</evidence>
<keyword evidence="3" id="KW-0677">Repeat</keyword>
<keyword evidence="4 7" id="KW-0863">Zinc-finger</keyword>
<dbReference type="InterPro" id="IPR051059">
    <property type="entry name" value="VerF-like"/>
</dbReference>
<feature type="domain" description="C2H2-type" evidence="9">
    <location>
        <begin position="2"/>
        <end position="29"/>
    </location>
</feature>
<dbReference type="Gene3D" id="3.30.160.60">
    <property type="entry name" value="Classic Zinc Finger"/>
    <property type="match status" value="2"/>
</dbReference>
<feature type="domain" description="C2H2-type" evidence="9">
    <location>
        <begin position="30"/>
        <end position="58"/>
    </location>
</feature>
<dbReference type="PANTHER" id="PTHR40626">
    <property type="entry name" value="MIP31509P"/>
    <property type="match status" value="1"/>
</dbReference>
<evidence type="ECO:0000256" key="2">
    <source>
        <dbReference type="ARBA" id="ARBA00022723"/>
    </source>
</evidence>
<evidence type="ECO:0000256" key="6">
    <source>
        <dbReference type="ARBA" id="ARBA00023242"/>
    </source>
</evidence>
<evidence type="ECO:0000313" key="10">
    <source>
        <dbReference type="EMBL" id="KAH7374599.1"/>
    </source>
</evidence>
<evidence type="ECO:0000256" key="3">
    <source>
        <dbReference type="ARBA" id="ARBA00022737"/>
    </source>
</evidence>
<accession>A0A8K0X7S8</accession>
<dbReference type="InterPro" id="IPR007219">
    <property type="entry name" value="XnlR_reg_dom"/>
</dbReference>
<protein>
    <recommendedName>
        <fullName evidence="9">C2H2-type domain-containing protein</fullName>
    </recommendedName>
</protein>
<dbReference type="AlphaFoldDB" id="A0A8K0X7S8"/>
<dbReference type="SMART" id="SM00355">
    <property type="entry name" value="ZnF_C2H2"/>
    <property type="match status" value="2"/>
</dbReference>
<comment type="caution">
    <text evidence="10">The sequence shown here is derived from an EMBL/GenBank/DDBJ whole genome shotgun (WGS) entry which is preliminary data.</text>
</comment>
<comment type="subcellular location">
    <subcellularLocation>
        <location evidence="1">Nucleus</location>
    </subcellularLocation>
</comment>
<reference evidence="10" key="1">
    <citation type="journal article" date="2021" name="Nat. Commun.">
        <title>Genetic determinants of endophytism in the Arabidopsis root mycobiome.</title>
        <authorList>
            <person name="Mesny F."/>
            <person name="Miyauchi S."/>
            <person name="Thiergart T."/>
            <person name="Pickel B."/>
            <person name="Atanasova L."/>
            <person name="Karlsson M."/>
            <person name="Huettel B."/>
            <person name="Barry K.W."/>
            <person name="Haridas S."/>
            <person name="Chen C."/>
            <person name="Bauer D."/>
            <person name="Andreopoulos W."/>
            <person name="Pangilinan J."/>
            <person name="LaButti K."/>
            <person name="Riley R."/>
            <person name="Lipzen A."/>
            <person name="Clum A."/>
            <person name="Drula E."/>
            <person name="Henrissat B."/>
            <person name="Kohler A."/>
            <person name="Grigoriev I.V."/>
            <person name="Martin F.M."/>
            <person name="Hacquard S."/>
        </authorList>
    </citation>
    <scope>NUCLEOTIDE SEQUENCE</scope>
    <source>
        <strain evidence="10">MPI-CAGE-AT-0016</strain>
    </source>
</reference>
<dbReference type="GO" id="GO:0000981">
    <property type="term" value="F:DNA-binding transcription factor activity, RNA polymerase II-specific"/>
    <property type="evidence" value="ECO:0007669"/>
    <property type="project" value="InterPro"/>
</dbReference>
<evidence type="ECO:0000256" key="7">
    <source>
        <dbReference type="PROSITE-ProRule" id="PRU00042"/>
    </source>
</evidence>
<dbReference type="PROSITE" id="PS50157">
    <property type="entry name" value="ZINC_FINGER_C2H2_2"/>
    <property type="match status" value="2"/>
</dbReference>
<keyword evidence="6" id="KW-0539">Nucleus</keyword>
<dbReference type="Pfam" id="PF04082">
    <property type="entry name" value="Fungal_trans"/>
    <property type="match status" value="1"/>
</dbReference>